<dbReference type="Proteomes" id="UP000597206">
    <property type="component" value="Unassembled WGS sequence"/>
</dbReference>
<dbReference type="InterPro" id="IPR052032">
    <property type="entry name" value="ATP-dep_AA_Ligase"/>
</dbReference>
<dbReference type="Gene3D" id="3.30.1490.20">
    <property type="entry name" value="ATP-grasp fold, A domain"/>
    <property type="match status" value="1"/>
</dbReference>
<proteinExistence type="predicted"/>
<evidence type="ECO:0000313" key="7">
    <source>
        <dbReference type="Proteomes" id="UP000597206"/>
    </source>
</evidence>
<dbReference type="InterPro" id="IPR011761">
    <property type="entry name" value="ATP-grasp"/>
</dbReference>
<sequence length="382" mass="44256">MESKRVLLVGASFSAMPIFEVLKQEKFNISVCGVDPDDPCHLYADESFYVDYSDREKLLDLCKNNFFDYIVPSCNDYSYNSCSYVANALGRFVGFDEFRSTNILHTKSGFRGLTEKLNLSIPKVFHDKNDIKQEELPVIIKPNDSFSGKGITKLDSLDNFQRDFKVAKENSRTNTAIVEEFVEGQLLSHSAFIKNGEIKTDFFVNEFCNTYDYQVDFSYINYNLNEDIKRKIRAEIKTIIKELRLVDGLIHTQIIVNENKFWLIETMRRCPGDLYGVLIEKSTGFNYVKYYTYSFINKSYEHIEPLRTENIVRKTISSVSSCNFKSLQIPTYKNIEFYPLKNSGLKLSKAPFDKVGIIFGELVNNEFGDNENILIDKYNLDW</sequence>
<dbReference type="PROSITE" id="PS50975">
    <property type="entry name" value="ATP_GRASP"/>
    <property type="match status" value="1"/>
</dbReference>
<dbReference type="Pfam" id="PF13535">
    <property type="entry name" value="ATP-grasp_4"/>
    <property type="match status" value="1"/>
</dbReference>
<feature type="domain" description="ATP-grasp" evidence="5">
    <location>
        <begin position="111"/>
        <end position="296"/>
    </location>
</feature>
<dbReference type="SUPFAM" id="SSF56059">
    <property type="entry name" value="Glutathione synthetase ATP-binding domain-like"/>
    <property type="match status" value="1"/>
</dbReference>
<evidence type="ECO:0000256" key="3">
    <source>
        <dbReference type="ARBA" id="ARBA00022840"/>
    </source>
</evidence>
<dbReference type="EMBL" id="JADPMR010000001">
    <property type="protein sequence ID" value="MBF9001159.1"/>
    <property type="molecule type" value="Genomic_DNA"/>
</dbReference>
<reference evidence="6 7" key="1">
    <citation type="submission" date="2020-11" db="EMBL/GenBank/DDBJ databases">
        <title>Vibrio nitrifigilis sp. nov., a marine nitrogen-fixing bacterium isolated from the lagoon sediment of an islet inside an atoll.</title>
        <authorList>
            <person name="Wang L.-T."/>
            <person name="Shieh W.Y."/>
        </authorList>
    </citation>
    <scope>NUCLEOTIDE SEQUENCE [LARGE SCALE GENOMIC DNA]</scope>
    <source>
        <strain evidence="6 7">NFV-1</strain>
    </source>
</reference>
<accession>A0ABS0GFH0</accession>
<evidence type="ECO:0000256" key="4">
    <source>
        <dbReference type="PROSITE-ProRule" id="PRU00409"/>
    </source>
</evidence>
<evidence type="ECO:0000256" key="1">
    <source>
        <dbReference type="ARBA" id="ARBA00022598"/>
    </source>
</evidence>
<comment type="caution">
    <text evidence="6">The sequence shown here is derived from an EMBL/GenBank/DDBJ whole genome shotgun (WGS) entry which is preliminary data.</text>
</comment>
<dbReference type="RefSeq" id="WP_196123536.1">
    <property type="nucleotide sequence ID" value="NZ_JADPMR010000001.1"/>
</dbReference>
<keyword evidence="3 4" id="KW-0067">ATP-binding</keyword>
<gene>
    <name evidence="6" type="ORF">I1A42_11430</name>
</gene>
<evidence type="ECO:0000313" key="6">
    <source>
        <dbReference type="EMBL" id="MBF9001159.1"/>
    </source>
</evidence>
<dbReference type="PANTHER" id="PTHR43585">
    <property type="entry name" value="FUMIPYRROLE BIOSYNTHESIS PROTEIN C"/>
    <property type="match status" value="1"/>
</dbReference>
<keyword evidence="1" id="KW-0436">Ligase</keyword>
<protein>
    <submittedName>
        <fullName evidence="6">ATP-grasp domain-containing protein</fullName>
    </submittedName>
</protein>
<name>A0ABS0GFH0_9VIBR</name>
<evidence type="ECO:0000259" key="5">
    <source>
        <dbReference type="PROSITE" id="PS50975"/>
    </source>
</evidence>
<dbReference type="PANTHER" id="PTHR43585:SF2">
    <property type="entry name" value="ATP-GRASP ENZYME FSQD"/>
    <property type="match status" value="1"/>
</dbReference>
<dbReference type="InterPro" id="IPR013815">
    <property type="entry name" value="ATP_grasp_subdomain_1"/>
</dbReference>
<organism evidence="6 7">
    <name type="scientific">Vibrio nitrifigilis</name>
    <dbReference type="NCBI Taxonomy" id="2789781"/>
    <lineage>
        <taxon>Bacteria</taxon>
        <taxon>Pseudomonadati</taxon>
        <taxon>Pseudomonadota</taxon>
        <taxon>Gammaproteobacteria</taxon>
        <taxon>Vibrionales</taxon>
        <taxon>Vibrionaceae</taxon>
        <taxon>Vibrio</taxon>
    </lineage>
</organism>
<evidence type="ECO:0000256" key="2">
    <source>
        <dbReference type="ARBA" id="ARBA00022741"/>
    </source>
</evidence>
<keyword evidence="7" id="KW-1185">Reference proteome</keyword>
<keyword evidence="2 4" id="KW-0547">Nucleotide-binding</keyword>
<dbReference type="Gene3D" id="3.40.50.20">
    <property type="match status" value="1"/>
</dbReference>
<dbReference type="Gene3D" id="3.30.470.20">
    <property type="entry name" value="ATP-grasp fold, B domain"/>
    <property type="match status" value="1"/>
</dbReference>